<comment type="similarity">
    <text evidence="2">Belongs to the MotB family.</text>
</comment>
<dbReference type="SUPFAM" id="SSF103088">
    <property type="entry name" value="OmpA-like"/>
    <property type="match status" value="1"/>
</dbReference>
<reference evidence="9 10" key="1">
    <citation type="journal article" date="2015" name="J. Biotechnol.">
        <title>Complete genome sequence of Photorhabdus temperata subsp. thracensis 39-8(T), an entomopathogenic bacterium for the improved commercial bioinsecticide.</title>
        <authorList>
            <person name="Kwak Y."/>
            <person name="Shin J.H."/>
        </authorList>
    </citation>
    <scope>NUCLEOTIDE SEQUENCE [LARGE SCALE GENOMIC DNA]</scope>
    <source>
        <strain evidence="9 10">DSM 15199</strain>
    </source>
</reference>
<evidence type="ECO:0000256" key="5">
    <source>
        <dbReference type="ARBA" id="ARBA00022989"/>
    </source>
</evidence>
<evidence type="ECO:0000256" key="7">
    <source>
        <dbReference type="PROSITE-ProRule" id="PRU00473"/>
    </source>
</evidence>
<evidence type="ECO:0000256" key="6">
    <source>
        <dbReference type="ARBA" id="ARBA00023136"/>
    </source>
</evidence>
<organism evidence="9 10">
    <name type="scientific">Photorhabdus thracensis</name>
    <dbReference type="NCBI Taxonomy" id="230089"/>
    <lineage>
        <taxon>Bacteria</taxon>
        <taxon>Pseudomonadati</taxon>
        <taxon>Pseudomonadota</taxon>
        <taxon>Gammaproteobacteria</taxon>
        <taxon>Enterobacterales</taxon>
        <taxon>Morganellaceae</taxon>
        <taxon>Photorhabdus</taxon>
    </lineage>
</organism>
<name>A0A0F7LUP8_9GAMM</name>
<keyword evidence="3" id="KW-1003">Cell membrane</keyword>
<dbReference type="PANTHER" id="PTHR30329">
    <property type="entry name" value="STATOR ELEMENT OF FLAGELLAR MOTOR COMPLEX"/>
    <property type="match status" value="1"/>
</dbReference>
<evidence type="ECO:0000259" key="8">
    <source>
        <dbReference type="PROSITE" id="PS51123"/>
    </source>
</evidence>
<evidence type="ECO:0000313" key="9">
    <source>
        <dbReference type="EMBL" id="AKH65601.1"/>
    </source>
</evidence>
<keyword evidence="6 7" id="KW-0472">Membrane</keyword>
<dbReference type="InterPro" id="IPR025713">
    <property type="entry name" value="MotB-like_N_dom"/>
</dbReference>
<dbReference type="InterPro" id="IPR006665">
    <property type="entry name" value="OmpA-like"/>
</dbReference>
<gene>
    <name evidence="9" type="primary">motB</name>
    <name evidence="9" type="ORF">VY86_21825</name>
</gene>
<dbReference type="EMBL" id="CP011104">
    <property type="protein sequence ID" value="AKH65601.1"/>
    <property type="molecule type" value="Genomic_DNA"/>
</dbReference>
<dbReference type="NCBIfam" id="NF006548">
    <property type="entry name" value="PRK09041.1"/>
    <property type="match status" value="1"/>
</dbReference>
<dbReference type="KEGG" id="ptt:VY86_21825"/>
<evidence type="ECO:0000256" key="1">
    <source>
        <dbReference type="ARBA" id="ARBA00004162"/>
    </source>
</evidence>
<dbReference type="PANTHER" id="PTHR30329:SF18">
    <property type="entry name" value="MOTILITY PROTEIN B"/>
    <property type="match status" value="1"/>
</dbReference>
<accession>A0A0F7LUP8</accession>
<keyword evidence="9" id="KW-0282">Flagellum</keyword>
<evidence type="ECO:0000256" key="4">
    <source>
        <dbReference type="ARBA" id="ARBA00022692"/>
    </source>
</evidence>
<dbReference type="Pfam" id="PF13677">
    <property type="entry name" value="MotB_plug"/>
    <property type="match status" value="1"/>
</dbReference>
<dbReference type="STRING" id="230089.VY86_21825"/>
<dbReference type="Gene3D" id="3.30.1330.60">
    <property type="entry name" value="OmpA-like domain"/>
    <property type="match status" value="1"/>
</dbReference>
<dbReference type="InterPro" id="IPR050330">
    <property type="entry name" value="Bact_OuterMem_StrucFunc"/>
</dbReference>
<reference evidence="10" key="2">
    <citation type="submission" date="2015-03" db="EMBL/GenBank/DDBJ databases">
        <title>Genome sequence of Azospirillum thiophilum strain DSM 21654T.</title>
        <authorList>
            <person name="Kwak Y."/>
            <person name="Shin J.-H."/>
        </authorList>
    </citation>
    <scope>NUCLEOTIDE SEQUENCE [LARGE SCALE GENOMIC DNA]</scope>
    <source>
        <strain evidence="10">DSM 15199</strain>
    </source>
</reference>
<dbReference type="PROSITE" id="PS51123">
    <property type="entry name" value="OMPA_2"/>
    <property type="match status" value="1"/>
</dbReference>
<feature type="domain" description="OmpA-like" evidence="8">
    <location>
        <begin position="146"/>
        <end position="266"/>
    </location>
</feature>
<dbReference type="GO" id="GO:0005886">
    <property type="term" value="C:plasma membrane"/>
    <property type="evidence" value="ECO:0007669"/>
    <property type="project" value="UniProtKB-SubCell"/>
</dbReference>
<dbReference type="InterPro" id="IPR036737">
    <property type="entry name" value="OmpA-like_sf"/>
</dbReference>
<keyword evidence="4" id="KW-0812">Transmembrane</keyword>
<keyword evidence="9" id="KW-0969">Cilium</keyword>
<dbReference type="Proteomes" id="UP000034866">
    <property type="component" value="Chromosome"/>
</dbReference>
<dbReference type="Pfam" id="PF00691">
    <property type="entry name" value="OmpA"/>
    <property type="match status" value="1"/>
</dbReference>
<proteinExistence type="inferred from homology"/>
<sequence>MKARNVSVIRVKRRKRNDTRYHGGSWKIAYADFMTAMMAFFLVMWLLAISSPQELTRIAEYFRTPLQVAINKGERSSDSSNPIPGGGQDVLYQEGDILRQVEVVEDNDESRRLNRLREQLDQLIITDPRLKALRPHLLIDMMDEGLRIQIIDRENRPMFMVGSAKVESYMSDILRAIAPILNDIPNKISLSGHTDDLKYANGERGYSNWELSADRANASRRELLIGGLDESKILRVVGMASTVRLKQEDASSPVNRRISILVLNKQAEERIEQQNTGSNSLIINDSKEIHEVIRKDSAESGSTQ</sequence>
<evidence type="ECO:0000313" key="10">
    <source>
        <dbReference type="Proteomes" id="UP000034866"/>
    </source>
</evidence>
<protein>
    <submittedName>
        <fullName evidence="9">Flagellar motor protein MotB</fullName>
    </submittedName>
</protein>
<evidence type="ECO:0000256" key="3">
    <source>
        <dbReference type="ARBA" id="ARBA00022475"/>
    </source>
</evidence>
<keyword evidence="9" id="KW-0966">Cell projection</keyword>
<keyword evidence="5" id="KW-1133">Transmembrane helix</keyword>
<keyword evidence="10" id="KW-1185">Reference proteome</keyword>
<dbReference type="AlphaFoldDB" id="A0A0F7LUP8"/>
<dbReference type="PATRIC" id="fig|230089.6.peg.4930"/>
<evidence type="ECO:0000256" key="2">
    <source>
        <dbReference type="ARBA" id="ARBA00008914"/>
    </source>
</evidence>
<comment type="subcellular location">
    <subcellularLocation>
        <location evidence="1">Cell membrane</location>
        <topology evidence="1">Single-pass membrane protein</topology>
    </subcellularLocation>
</comment>